<evidence type="ECO:0008006" key="4">
    <source>
        <dbReference type="Google" id="ProtNLM"/>
    </source>
</evidence>
<reference evidence="2 3" key="1">
    <citation type="submission" date="2019-06" db="EMBL/GenBank/DDBJ databases">
        <title>Sequencing the genomes of 1000 actinobacteria strains.</title>
        <authorList>
            <person name="Klenk H.-P."/>
        </authorList>
    </citation>
    <scope>NUCLEOTIDE SEQUENCE [LARGE SCALE GENOMIC DNA]</scope>
    <source>
        <strain evidence="2 3">DSM 45679</strain>
    </source>
</reference>
<evidence type="ECO:0000256" key="1">
    <source>
        <dbReference type="SAM" id="SignalP"/>
    </source>
</evidence>
<gene>
    <name evidence="2" type="ORF">FB471_1439</name>
</gene>
<accession>A0A542DF98</accession>
<dbReference type="EMBL" id="VFML01000001">
    <property type="protein sequence ID" value="TQJ01730.1"/>
    <property type="molecule type" value="Genomic_DNA"/>
</dbReference>
<dbReference type="OrthoDB" id="4296429at2"/>
<dbReference type="AlphaFoldDB" id="A0A542DF98"/>
<comment type="caution">
    <text evidence="2">The sequence shown here is derived from an EMBL/GenBank/DDBJ whole genome shotgun (WGS) entry which is preliminary data.</text>
</comment>
<feature type="signal peptide" evidence="1">
    <location>
        <begin position="1"/>
        <end position="24"/>
    </location>
</feature>
<dbReference type="Proteomes" id="UP000320876">
    <property type="component" value="Unassembled WGS sequence"/>
</dbReference>
<sequence length="182" mass="19728">MRPRSLAITGLLTAALLSVPAAVAVPDVDLPGNQPLTNDHAYVFTQQQRDNVSWWNGTWLPQTVPSGAHMQVQLPSDPVRWIPELGPDCQPSRLLGLVPTWVLPLRARVELNDQWTLPSPGRLEGSSAVSVFDYHVHGVGIAALCLRPEPVPDNPEVLGFPADTPPYYVATVVVGIPQITVP</sequence>
<dbReference type="RefSeq" id="WP_141996554.1">
    <property type="nucleotide sequence ID" value="NZ_VFML01000001.1"/>
</dbReference>
<feature type="chain" id="PRO_5022043226" description="Secreted protein" evidence="1">
    <location>
        <begin position="25"/>
        <end position="182"/>
    </location>
</feature>
<name>A0A542DF98_AMYCI</name>
<organism evidence="2 3">
    <name type="scientific">Amycolatopsis cihanbeyliensis</name>
    <dbReference type="NCBI Taxonomy" id="1128664"/>
    <lineage>
        <taxon>Bacteria</taxon>
        <taxon>Bacillati</taxon>
        <taxon>Actinomycetota</taxon>
        <taxon>Actinomycetes</taxon>
        <taxon>Pseudonocardiales</taxon>
        <taxon>Pseudonocardiaceae</taxon>
        <taxon>Amycolatopsis</taxon>
    </lineage>
</organism>
<protein>
    <recommendedName>
        <fullName evidence="4">Secreted protein</fullName>
    </recommendedName>
</protein>
<keyword evidence="3" id="KW-1185">Reference proteome</keyword>
<evidence type="ECO:0000313" key="2">
    <source>
        <dbReference type="EMBL" id="TQJ01730.1"/>
    </source>
</evidence>
<proteinExistence type="predicted"/>
<keyword evidence="1" id="KW-0732">Signal</keyword>
<evidence type="ECO:0000313" key="3">
    <source>
        <dbReference type="Proteomes" id="UP000320876"/>
    </source>
</evidence>